<proteinExistence type="inferred from homology"/>
<comment type="subcellular location">
    <subcellularLocation>
        <location evidence="1">Membrane</location>
        <topology evidence="1">Multi-pass membrane protein</topology>
    </subcellularLocation>
</comment>
<reference evidence="7 8" key="1">
    <citation type="submission" date="2024-03" db="EMBL/GenBank/DDBJ databases">
        <title>Human intestinal bacterial collection.</title>
        <authorList>
            <person name="Pauvert C."/>
            <person name="Hitch T.C.A."/>
            <person name="Clavel T."/>
        </authorList>
    </citation>
    <scope>NUCLEOTIDE SEQUENCE [LARGE SCALE GENOMIC DNA]</scope>
    <source>
        <strain evidence="7 8">CLA-AP-H34</strain>
    </source>
</reference>
<keyword evidence="4 6" id="KW-1133">Transmembrane helix</keyword>
<dbReference type="InterPro" id="IPR012506">
    <property type="entry name" value="TMEM86B-like"/>
</dbReference>
<evidence type="ECO:0000313" key="7">
    <source>
        <dbReference type="EMBL" id="MEQ2454979.1"/>
    </source>
</evidence>
<feature type="transmembrane region" description="Helical" evidence="6">
    <location>
        <begin position="194"/>
        <end position="215"/>
    </location>
</feature>
<organism evidence="7 8">
    <name type="scientific">Flavonifractor hominis</name>
    <dbReference type="NCBI Taxonomy" id="3133178"/>
    <lineage>
        <taxon>Bacteria</taxon>
        <taxon>Bacillati</taxon>
        <taxon>Bacillota</taxon>
        <taxon>Clostridia</taxon>
        <taxon>Eubacteriales</taxon>
        <taxon>Oscillospiraceae</taxon>
        <taxon>Flavonifractor</taxon>
    </lineage>
</organism>
<comment type="caution">
    <text evidence="7">The sequence shown here is derived from an EMBL/GenBank/DDBJ whole genome shotgun (WGS) entry which is preliminary data.</text>
</comment>
<keyword evidence="8" id="KW-1185">Reference proteome</keyword>
<sequence>MKKRKWIPAFLCAEGCLYLCFLLLDLLDPGSWMSTALKYGGILLCFALSLVRTHNRDSGLMCAALACTALADLFLLVLNTHYLAGVACFCVVQLLYRARLRRRLGGRAWPDVAVRALLTGAALLAVWQLGALNALSLLALFYFVQLAVNAAESLRLGRKGLYFSVGLILFLCCDICVGLHNLAAFLPPDGLSGAIAFAQIGMWLFYLPSQVLLTLSIEMR</sequence>
<feature type="transmembrane region" description="Helical" evidence="6">
    <location>
        <begin position="7"/>
        <end position="24"/>
    </location>
</feature>
<feature type="transmembrane region" description="Helical" evidence="6">
    <location>
        <begin position="161"/>
        <end position="182"/>
    </location>
</feature>
<dbReference type="Proteomes" id="UP001440599">
    <property type="component" value="Unassembled WGS sequence"/>
</dbReference>
<feature type="transmembrane region" description="Helical" evidence="6">
    <location>
        <begin position="82"/>
        <end position="100"/>
    </location>
</feature>
<keyword evidence="3 6" id="KW-0812">Transmembrane</keyword>
<evidence type="ECO:0000313" key="8">
    <source>
        <dbReference type="Proteomes" id="UP001440599"/>
    </source>
</evidence>
<evidence type="ECO:0000256" key="5">
    <source>
        <dbReference type="ARBA" id="ARBA00023136"/>
    </source>
</evidence>
<dbReference type="Pfam" id="PF07947">
    <property type="entry name" value="YhhN"/>
    <property type="match status" value="1"/>
</dbReference>
<evidence type="ECO:0000256" key="4">
    <source>
        <dbReference type="ARBA" id="ARBA00022989"/>
    </source>
</evidence>
<dbReference type="RefSeq" id="WP_349138655.1">
    <property type="nucleotide sequence ID" value="NZ_JBBMFT010000001.1"/>
</dbReference>
<gene>
    <name evidence="7" type="ORF">WMO45_00435</name>
</gene>
<evidence type="ECO:0000256" key="6">
    <source>
        <dbReference type="SAM" id="Phobius"/>
    </source>
</evidence>
<evidence type="ECO:0000256" key="1">
    <source>
        <dbReference type="ARBA" id="ARBA00004141"/>
    </source>
</evidence>
<feature type="transmembrane region" description="Helical" evidence="6">
    <location>
        <begin position="30"/>
        <end position="51"/>
    </location>
</feature>
<feature type="transmembrane region" description="Helical" evidence="6">
    <location>
        <begin position="135"/>
        <end position="154"/>
    </location>
</feature>
<name>A0ABV1EK60_9FIRM</name>
<protein>
    <submittedName>
        <fullName evidence="7">Lysoplasmalogenase family protein</fullName>
    </submittedName>
</protein>
<comment type="similarity">
    <text evidence="2">Belongs to the TMEM86 family.</text>
</comment>
<evidence type="ECO:0000256" key="2">
    <source>
        <dbReference type="ARBA" id="ARBA00007375"/>
    </source>
</evidence>
<accession>A0ABV1EK60</accession>
<evidence type="ECO:0000256" key="3">
    <source>
        <dbReference type="ARBA" id="ARBA00022692"/>
    </source>
</evidence>
<keyword evidence="5 6" id="KW-0472">Membrane</keyword>
<dbReference type="EMBL" id="JBBMFT010000001">
    <property type="protein sequence ID" value="MEQ2454979.1"/>
    <property type="molecule type" value="Genomic_DNA"/>
</dbReference>